<dbReference type="AlphaFoldDB" id="A0A0S7WTM7"/>
<keyword evidence="6 9" id="KW-1133">Transmembrane helix</keyword>
<feature type="domain" description="POTRA" evidence="10">
    <location>
        <begin position="46"/>
        <end position="114"/>
    </location>
</feature>
<evidence type="ECO:0000256" key="4">
    <source>
        <dbReference type="ARBA" id="ARBA00022618"/>
    </source>
</evidence>
<comment type="subcellular location">
    <subcellularLocation>
        <location evidence="1">Membrane</location>
    </subcellularLocation>
</comment>
<evidence type="ECO:0000256" key="8">
    <source>
        <dbReference type="ARBA" id="ARBA00023306"/>
    </source>
</evidence>
<keyword evidence="3" id="KW-0997">Cell inner membrane</keyword>
<sequence length="255" mass="28313">MSAQQSRRGARSRDILPLAVGVVLIFIVGMVLASGLHRWTSSAALFTVEDVRVTGLIVGGYDEIVPNRDELVGRNIFAVDLDSLSANLSTNPRVRNVQAVRRLPGTIEIRIAERSPVALVNWGALVEIDGEGTVLPPQATRLPPDLPIVSGIQPPPGDIYGRRLESNEAEMVLDLLHAIATVEPLLIERVSEIVVDGERGIVLTMADADQHIYLGMGNFRQKLLHLTRVVREISERRRRPRVFDLRFRDQVVVRF</sequence>
<dbReference type="GO" id="GO:0016020">
    <property type="term" value="C:membrane"/>
    <property type="evidence" value="ECO:0007669"/>
    <property type="project" value="UniProtKB-SubCell"/>
</dbReference>
<dbReference type="Gene3D" id="3.10.20.310">
    <property type="entry name" value="membrane protein fhac"/>
    <property type="match status" value="1"/>
</dbReference>
<dbReference type="PROSITE" id="PS51779">
    <property type="entry name" value="POTRA"/>
    <property type="match status" value="1"/>
</dbReference>
<dbReference type="PANTHER" id="PTHR35851:SF1">
    <property type="entry name" value="CELL DIVISION PROTEIN FTSQ"/>
    <property type="match status" value="1"/>
</dbReference>
<evidence type="ECO:0000256" key="9">
    <source>
        <dbReference type="SAM" id="Phobius"/>
    </source>
</evidence>
<dbReference type="Pfam" id="PF08478">
    <property type="entry name" value="POTRA_1"/>
    <property type="match status" value="1"/>
</dbReference>
<evidence type="ECO:0000259" key="10">
    <source>
        <dbReference type="PROSITE" id="PS51779"/>
    </source>
</evidence>
<dbReference type="EMBL" id="LIZS01000018">
    <property type="protein sequence ID" value="KPJ53483.1"/>
    <property type="molecule type" value="Genomic_DNA"/>
</dbReference>
<evidence type="ECO:0000256" key="5">
    <source>
        <dbReference type="ARBA" id="ARBA00022692"/>
    </source>
</evidence>
<keyword evidence="8" id="KW-0131">Cell cycle</keyword>
<feature type="transmembrane region" description="Helical" evidence="9">
    <location>
        <begin position="15"/>
        <end position="36"/>
    </location>
</feature>
<dbReference type="Proteomes" id="UP000052008">
    <property type="component" value="Unassembled WGS sequence"/>
</dbReference>
<accession>A0A0S7WTM7</accession>
<keyword evidence="2" id="KW-1003">Cell membrane</keyword>
<dbReference type="InterPro" id="IPR045335">
    <property type="entry name" value="FtsQ_C_sf"/>
</dbReference>
<evidence type="ECO:0000313" key="11">
    <source>
        <dbReference type="EMBL" id="KPJ53483.1"/>
    </source>
</evidence>
<reference evidence="11 12" key="1">
    <citation type="journal article" date="2015" name="Microbiome">
        <title>Genomic resolution of linkages in carbon, nitrogen, and sulfur cycling among widespread estuary sediment bacteria.</title>
        <authorList>
            <person name="Baker B.J."/>
            <person name="Lazar C.S."/>
            <person name="Teske A.P."/>
            <person name="Dick G.J."/>
        </authorList>
    </citation>
    <scope>NUCLEOTIDE SEQUENCE [LARGE SCALE GENOMIC DNA]</scope>
    <source>
        <strain evidence="11">DG_24</strain>
    </source>
</reference>
<dbReference type="InterPro" id="IPR034746">
    <property type="entry name" value="POTRA"/>
</dbReference>
<dbReference type="Pfam" id="PF03799">
    <property type="entry name" value="FtsQ_DivIB_C"/>
    <property type="match status" value="1"/>
</dbReference>
<proteinExistence type="predicted"/>
<evidence type="ECO:0000256" key="2">
    <source>
        <dbReference type="ARBA" id="ARBA00022475"/>
    </source>
</evidence>
<dbReference type="GO" id="GO:0090529">
    <property type="term" value="P:cell septum assembly"/>
    <property type="evidence" value="ECO:0007669"/>
    <property type="project" value="InterPro"/>
</dbReference>
<evidence type="ECO:0000256" key="3">
    <source>
        <dbReference type="ARBA" id="ARBA00022519"/>
    </source>
</evidence>
<evidence type="ECO:0000313" key="12">
    <source>
        <dbReference type="Proteomes" id="UP000052008"/>
    </source>
</evidence>
<keyword evidence="5 9" id="KW-0812">Transmembrane</keyword>
<organism evidence="11 12">
    <name type="scientific">candidate division TA06 bacterium DG_24</name>
    <dbReference type="NCBI Taxonomy" id="1703770"/>
    <lineage>
        <taxon>Bacteria</taxon>
        <taxon>Bacteria division TA06</taxon>
    </lineage>
</organism>
<dbReference type="InterPro" id="IPR026579">
    <property type="entry name" value="FtsQ"/>
</dbReference>
<comment type="caution">
    <text evidence="11">The sequence shown here is derived from an EMBL/GenBank/DDBJ whole genome shotgun (WGS) entry which is preliminary data.</text>
</comment>
<dbReference type="PANTHER" id="PTHR35851">
    <property type="entry name" value="CELL DIVISION PROTEIN FTSQ"/>
    <property type="match status" value="1"/>
</dbReference>
<keyword evidence="7 9" id="KW-0472">Membrane</keyword>
<evidence type="ECO:0000256" key="1">
    <source>
        <dbReference type="ARBA" id="ARBA00004370"/>
    </source>
</evidence>
<gene>
    <name evidence="11" type="ORF">AMJ39_04520</name>
</gene>
<dbReference type="STRING" id="1703770.AMJ39_04520"/>
<dbReference type="InterPro" id="IPR005548">
    <property type="entry name" value="Cell_div_FtsQ/DivIB_C"/>
</dbReference>
<name>A0A0S7WTM7_UNCT6</name>
<dbReference type="InterPro" id="IPR013685">
    <property type="entry name" value="POTRA_FtsQ_type"/>
</dbReference>
<dbReference type="Gene3D" id="3.40.50.11690">
    <property type="entry name" value="Cell division protein FtsQ/DivIB"/>
    <property type="match status" value="1"/>
</dbReference>
<keyword evidence="4" id="KW-0132">Cell division</keyword>
<evidence type="ECO:0000256" key="7">
    <source>
        <dbReference type="ARBA" id="ARBA00023136"/>
    </source>
</evidence>
<protein>
    <recommendedName>
        <fullName evidence="10">POTRA domain-containing protein</fullName>
    </recommendedName>
</protein>
<evidence type="ECO:0000256" key="6">
    <source>
        <dbReference type="ARBA" id="ARBA00022989"/>
    </source>
</evidence>